<dbReference type="InterPro" id="IPR036282">
    <property type="entry name" value="Glutathione-S-Trfase_C_sf"/>
</dbReference>
<evidence type="ECO:0000313" key="1">
    <source>
        <dbReference type="EMBL" id="VWC01085.1"/>
    </source>
</evidence>
<proteinExistence type="predicted"/>
<protein>
    <submittedName>
        <fullName evidence="1">Glutathione S-transferase</fullName>
    </submittedName>
</protein>
<keyword evidence="1" id="KW-0808">Transferase</keyword>
<dbReference type="EMBL" id="CABVPN010000026">
    <property type="protein sequence ID" value="VWC01085.1"/>
    <property type="molecule type" value="Genomic_DNA"/>
</dbReference>
<accession>A0A6P2P1Z3</accession>
<keyword evidence="2" id="KW-1185">Reference proteome</keyword>
<organism evidence="1 2">
    <name type="scientific">Burkholderia diffusa</name>
    <dbReference type="NCBI Taxonomy" id="488732"/>
    <lineage>
        <taxon>Bacteria</taxon>
        <taxon>Pseudomonadati</taxon>
        <taxon>Pseudomonadota</taxon>
        <taxon>Betaproteobacteria</taxon>
        <taxon>Burkholderiales</taxon>
        <taxon>Burkholderiaceae</taxon>
        <taxon>Burkholderia</taxon>
        <taxon>Burkholderia cepacia complex</taxon>
    </lineage>
</organism>
<sequence>MRYVDAVPQRQQDVEGDKFSMADITVIGGLIFAMLVKLPVHDECEATRAWCARMPERESVRDPPVFATR</sequence>
<dbReference type="AlphaFoldDB" id="A0A6P2P1Z3"/>
<reference evidence="1 2" key="1">
    <citation type="submission" date="2019-09" db="EMBL/GenBank/DDBJ databases">
        <authorList>
            <person name="Depoorter E."/>
        </authorList>
    </citation>
    <scope>NUCLEOTIDE SEQUENCE [LARGE SCALE GENOMIC DNA]</scope>
    <source>
        <strain evidence="1">LMG 24065</strain>
    </source>
</reference>
<dbReference type="Proteomes" id="UP000494125">
    <property type="component" value="Unassembled WGS sequence"/>
</dbReference>
<dbReference type="GO" id="GO:0016740">
    <property type="term" value="F:transferase activity"/>
    <property type="evidence" value="ECO:0007669"/>
    <property type="project" value="UniProtKB-KW"/>
</dbReference>
<dbReference type="Gene3D" id="1.20.1050.10">
    <property type="match status" value="1"/>
</dbReference>
<gene>
    <name evidence="1" type="ORF">BDI24065_04877</name>
</gene>
<evidence type="ECO:0000313" key="2">
    <source>
        <dbReference type="Proteomes" id="UP000494125"/>
    </source>
</evidence>
<dbReference type="SUPFAM" id="SSF47616">
    <property type="entry name" value="GST C-terminal domain-like"/>
    <property type="match status" value="1"/>
</dbReference>
<name>A0A6P2P1Z3_9BURK</name>